<gene>
    <name evidence="1" type="ORF">BGZ65_011453</name>
</gene>
<evidence type="ECO:0000313" key="2">
    <source>
        <dbReference type="Proteomes" id="UP000749646"/>
    </source>
</evidence>
<accession>A0A9P6SRB9</accession>
<dbReference type="EMBL" id="JAAAHW010001956">
    <property type="protein sequence ID" value="KAF9993080.1"/>
    <property type="molecule type" value="Genomic_DNA"/>
</dbReference>
<sequence length="99" mass="11259">MPKATHERGDYYPKQIYYGEDEEEVMKFHEKYSNADVKPSGVAASSIGETQRTINDNIMALGKDMVERSHRQDEELSNLRAQVAGSQELAELKELVKNL</sequence>
<reference evidence="1" key="1">
    <citation type="journal article" date="2020" name="Fungal Divers.">
        <title>Resolving the Mortierellaceae phylogeny through synthesis of multi-gene phylogenetics and phylogenomics.</title>
        <authorList>
            <person name="Vandepol N."/>
            <person name="Liber J."/>
            <person name="Desiro A."/>
            <person name="Na H."/>
            <person name="Kennedy M."/>
            <person name="Barry K."/>
            <person name="Grigoriev I.V."/>
            <person name="Miller A.N."/>
            <person name="O'Donnell K."/>
            <person name="Stajich J.E."/>
            <person name="Bonito G."/>
        </authorList>
    </citation>
    <scope>NUCLEOTIDE SEQUENCE</scope>
    <source>
        <strain evidence="1">MES-2147</strain>
    </source>
</reference>
<proteinExistence type="predicted"/>
<evidence type="ECO:0000313" key="1">
    <source>
        <dbReference type="EMBL" id="KAF9993080.1"/>
    </source>
</evidence>
<name>A0A9P6SRB9_9FUNG</name>
<dbReference type="Proteomes" id="UP000749646">
    <property type="component" value="Unassembled WGS sequence"/>
</dbReference>
<dbReference type="AlphaFoldDB" id="A0A9P6SRB9"/>
<keyword evidence="2" id="KW-1185">Reference proteome</keyword>
<dbReference type="OrthoDB" id="2352140at2759"/>
<protein>
    <submittedName>
        <fullName evidence="1">Uncharacterized protein</fullName>
    </submittedName>
</protein>
<organism evidence="1 2">
    <name type="scientific">Modicella reniformis</name>
    <dbReference type="NCBI Taxonomy" id="1440133"/>
    <lineage>
        <taxon>Eukaryota</taxon>
        <taxon>Fungi</taxon>
        <taxon>Fungi incertae sedis</taxon>
        <taxon>Mucoromycota</taxon>
        <taxon>Mortierellomycotina</taxon>
        <taxon>Mortierellomycetes</taxon>
        <taxon>Mortierellales</taxon>
        <taxon>Mortierellaceae</taxon>
        <taxon>Modicella</taxon>
    </lineage>
</organism>
<comment type="caution">
    <text evidence="1">The sequence shown here is derived from an EMBL/GenBank/DDBJ whole genome shotgun (WGS) entry which is preliminary data.</text>
</comment>
<feature type="non-terminal residue" evidence="1">
    <location>
        <position position="99"/>
    </location>
</feature>